<dbReference type="Gene3D" id="1.20.58.2150">
    <property type="match status" value="1"/>
</dbReference>
<dbReference type="Gene3D" id="2.60.120.1620">
    <property type="match status" value="1"/>
</dbReference>
<name>A0ABT6JJ04_9GAMM</name>
<dbReference type="PROSITE" id="PS51257">
    <property type="entry name" value="PROKAR_LIPOPROTEIN"/>
    <property type="match status" value="1"/>
</dbReference>
<reference evidence="4 5" key="1">
    <citation type="submission" date="2023-04" db="EMBL/GenBank/DDBJ databases">
        <title>Luteimonas sp. M1R5S18.</title>
        <authorList>
            <person name="Sun J.-Q."/>
        </authorList>
    </citation>
    <scope>NUCLEOTIDE SEQUENCE [LARGE SCALE GENOMIC DNA]</scope>
    <source>
        <strain evidence="4 5">M1R5S18</strain>
    </source>
</reference>
<keyword evidence="5" id="KW-1185">Reference proteome</keyword>
<dbReference type="PANTHER" id="PTHR37842:SF2">
    <property type="entry name" value="GYLCOSYL HYDROLASE 115 C-TERMINAL DOMAIN-CONTAINING PROTEIN"/>
    <property type="match status" value="1"/>
</dbReference>
<evidence type="ECO:0000313" key="4">
    <source>
        <dbReference type="EMBL" id="MDH5830645.1"/>
    </source>
</evidence>
<organism evidence="4 5">
    <name type="scientific">Luteimonas rhizosphaericola</name>
    <dbReference type="NCBI Taxonomy" id="3042024"/>
    <lineage>
        <taxon>Bacteria</taxon>
        <taxon>Pseudomonadati</taxon>
        <taxon>Pseudomonadota</taxon>
        <taxon>Gammaproteobacteria</taxon>
        <taxon>Lysobacterales</taxon>
        <taxon>Lysobacteraceae</taxon>
        <taxon>Luteimonas</taxon>
    </lineage>
</organism>
<evidence type="ECO:0000259" key="3">
    <source>
        <dbReference type="Pfam" id="PF17829"/>
    </source>
</evidence>
<accession>A0ABT6JJ04</accession>
<dbReference type="PANTHER" id="PTHR37842">
    <property type="match status" value="1"/>
</dbReference>
<dbReference type="GO" id="GO:0016787">
    <property type="term" value="F:hydrolase activity"/>
    <property type="evidence" value="ECO:0007669"/>
    <property type="project" value="UniProtKB-KW"/>
</dbReference>
<feature type="signal peptide" evidence="2">
    <location>
        <begin position="1"/>
        <end position="24"/>
    </location>
</feature>
<evidence type="ECO:0000256" key="1">
    <source>
        <dbReference type="ARBA" id="ARBA00022801"/>
    </source>
</evidence>
<sequence length="857" mass="94620">MKTRPGLRAWWLASVLFASGAALACDTPATICERATRGDFALLDGGVPATVLVDAGADSAVRRVAASLAEDLGRVGGSAPDVLTAADGVDGPVVVVGVQGDSEWIDGLVAAGKLRLDDIGGQWEAFQLAVVDRPWPGVAQALVIAGSDRRGAVFGTFDLSERIGVSPWHWFADVPVTRRPTVRVTAGERSDRPGVRYRGFFINDEDPALSGWAEKKFGGVNADMYAHVFELLLRLKGNYLWPAMWAPKSFHLDDPRSAALAHEMGVVMGTSHHEPLTRAQAEWHRLEDDPSTGGEWDYARNGRNLRTFWRGGLERMMRGPGGGMHENLLTIGMRGDGDAPMSEGTATDLLERVVADQRRLIEEVTGRPASEVPQMWALYKEVQDYYDQGMTVPDDVTLLFADDNWGQIRRLPTRDLERAGGFGVYYHFDYVGVPRNYKWLNTNQIGKVWQQMDLAWQRGARDIWIVNVGDIKPVEYPLDFFMDMAWAPERMTPEALAAYPEDWAAQQFGAELGAEVGALMTEYSRLAARRKPELVNEGTYALGEIRPDVLVRGEWSGIVEDWRALAARLDAVRPRVPEAARPAFFQLVDYPIQAVANLYEMYFATAWNQRLAARFDPRGNVFLEQAERAYARDAELVREYHTLLDGKWDKMMSQVHTNYVIWNDPVRQNPPVLIRTAGDVPEKMRNARAVFVDPESGAGPIRIDAVDVDRGVAAGGIAWSPVPDLGQGRAGLVALPQGRPPTTPPAAPRAEYDVTLPENRGIELRLRLAPTLDTVGRGGVRIGVSLDDGPVQTLVSDLEPTGGGAETEGQKRWYAAVIDNRVELSAEFEPLPAGRHTVKLWRLDDNAVVEALELVPR</sequence>
<protein>
    <submittedName>
        <fullName evidence="4">Glycosyl hydrolase 115 family protein</fullName>
    </submittedName>
</protein>
<comment type="caution">
    <text evidence="4">The sequence shown here is derived from an EMBL/GenBank/DDBJ whole genome shotgun (WGS) entry which is preliminary data.</text>
</comment>
<dbReference type="Gene3D" id="3.20.20.520">
    <property type="entry name" value="Glycosyl hydrolase family 115"/>
    <property type="match status" value="1"/>
</dbReference>
<keyword evidence="1 4" id="KW-0378">Hydrolase</keyword>
<dbReference type="Proteomes" id="UP001156831">
    <property type="component" value="Unassembled WGS sequence"/>
</dbReference>
<evidence type="ECO:0000256" key="2">
    <source>
        <dbReference type="SAM" id="SignalP"/>
    </source>
</evidence>
<keyword evidence="2" id="KW-0732">Signal</keyword>
<dbReference type="Pfam" id="PF15979">
    <property type="entry name" value="Glyco_hydro_115"/>
    <property type="match status" value="1"/>
</dbReference>
<dbReference type="RefSeq" id="WP_280601427.1">
    <property type="nucleotide sequence ID" value="NZ_JARXRN010000024.1"/>
</dbReference>
<dbReference type="Pfam" id="PF17829">
    <property type="entry name" value="GH115_C"/>
    <property type="match status" value="1"/>
</dbReference>
<dbReference type="InterPro" id="IPR031924">
    <property type="entry name" value="GH115"/>
</dbReference>
<dbReference type="InterPro" id="IPR042301">
    <property type="entry name" value="GH115_sf"/>
</dbReference>
<feature type="domain" description="Gylcosyl hydrolase 115 C-terminal" evidence="3">
    <location>
        <begin position="698"/>
        <end position="852"/>
    </location>
</feature>
<gene>
    <name evidence="4" type="ORF">QFW80_08980</name>
</gene>
<dbReference type="EMBL" id="JARXRN010000024">
    <property type="protein sequence ID" value="MDH5830645.1"/>
    <property type="molecule type" value="Genomic_DNA"/>
</dbReference>
<feature type="chain" id="PRO_5047216796" evidence="2">
    <location>
        <begin position="25"/>
        <end position="857"/>
    </location>
</feature>
<dbReference type="Gene3D" id="3.30.379.10">
    <property type="entry name" value="Chitobiase/beta-hexosaminidase domain 2-like"/>
    <property type="match status" value="1"/>
</dbReference>
<dbReference type="InterPro" id="IPR029018">
    <property type="entry name" value="Hex-like_dom2"/>
</dbReference>
<dbReference type="InterPro" id="IPR041437">
    <property type="entry name" value="GH115_C"/>
</dbReference>
<proteinExistence type="predicted"/>
<evidence type="ECO:0000313" key="5">
    <source>
        <dbReference type="Proteomes" id="UP001156831"/>
    </source>
</evidence>
<dbReference type="SUPFAM" id="SSF55545">
    <property type="entry name" value="beta-N-acetylhexosaminidase-like domain"/>
    <property type="match status" value="1"/>
</dbReference>